<dbReference type="EMBL" id="JABFCX010000003">
    <property type="protein sequence ID" value="NNU17000.1"/>
    <property type="molecule type" value="Genomic_DNA"/>
</dbReference>
<sequence>MSEIDWELRPYEASDEAAVDALLRASFDSPAEAELVVQLRKDSDAEIELVADSEGEILGYVILSRMIAPERALGLGPVATTEPHRGTGIASTLIESGLALATANDWLSVFLLGDPAFYERFGFSVDDADAFQGAFAGPYLQVAFLDEEEGPRKGEVTYAKAFARFESAD</sequence>
<feature type="domain" description="N-acetyltransferase" evidence="1">
    <location>
        <begin position="6"/>
        <end position="151"/>
    </location>
</feature>
<dbReference type="GO" id="GO:0016747">
    <property type="term" value="F:acyltransferase activity, transferring groups other than amino-acyl groups"/>
    <property type="evidence" value="ECO:0007669"/>
    <property type="project" value="InterPro"/>
</dbReference>
<dbReference type="CDD" id="cd04301">
    <property type="entry name" value="NAT_SF"/>
    <property type="match status" value="1"/>
</dbReference>
<reference evidence="2 3" key="1">
    <citation type="submission" date="2020-05" db="EMBL/GenBank/DDBJ databases">
        <title>Parvularcula mediterraneae sp. nov., isolated from polypropylene straw from shallow seawater of the seashore of Laganas in Zakynthos island, Greece.</title>
        <authorList>
            <person name="Szabo I."/>
            <person name="Al-Omari J."/>
            <person name="Rado J."/>
            <person name="Szerdahelyi G.S."/>
        </authorList>
    </citation>
    <scope>NUCLEOTIDE SEQUENCE [LARGE SCALE GENOMIC DNA]</scope>
    <source>
        <strain evidence="2 3">ZS-1/3</strain>
    </source>
</reference>
<dbReference type="Gene3D" id="3.40.630.30">
    <property type="match status" value="1"/>
</dbReference>
<keyword evidence="3" id="KW-1185">Reference proteome</keyword>
<accession>A0A7Y3W5Q1</accession>
<dbReference type="InterPro" id="IPR016181">
    <property type="entry name" value="Acyl_CoA_acyltransferase"/>
</dbReference>
<organism evidence="2 3">
    <name type="scientific">Parvularcula mediterranea</name>
    <dbReference type="NCBI Taxonomy" id="2732508"/>
    <lineage>
        <taxon>Bacteria</taxon>
        <taxon>Pseudomonadati</taxon>
        <taxon>Pseudomonadota</taxon>
        <taxon>Alphaproteobacteria</taxon>
        <taxon>Parvularculales</taxon>
        <taxon>Parvularculaceae</taxon>
        <taxon>Parvularcula</taxon>
    </lineage>
</organism>
<dbReference type="InterPro" id="IPR000182">
    <property type="entry name" value="GNAT_dom"/>
</dbReference>
<dbReference type="PROSITE" id="PS51186">
    <property type="entry name" value="GNAT"/>
    <property type="match status" value="1"/>
</dbReference>
<evidence type="ECO:0000313" key="3">
    <source>
        <dbReference type="Proteomes" id="UP000536835"/>
    </source>
</evidence>
<dbReference type="Proteomes" id="UP000536835">
    <property type="component" value="Unassembled WGS sequence"/>
</dbReference>
<protein>
    <submittedName>
        <fullName evidence="2">N-acetyltransferase</fullName>
    </submittedName>
</protein>
<dbReference type="SUPFAM" id="SSF55729">
    <property type="entry name" value="Acyl-CoA N-acyltransferases (Nat)"/>
    <property type="match status" value="1"/>
</dbReference>
<dbReference type="RefSeq" id="WP_173200004.1">
    <property type="nucleotide sequence ID" value="NZ_JABFCX010000003.1"/>
</dbReference>
<proteinExistence type="predicted"/>
<name>A0A7Y3W5Q1_9PROT</name>
<comment type="caution">
    <text evidence="2">The sequence shown here is derived from an EMBL/GenBank/DDBJ whole genome shotgun (WGS) entry which is preliminary data.</text>
</comment>
<keyword evidence="2" id="KW-0808">Transferase</keyword>
<gene>
    <name evidence="2" type="ORF">HK107_11780</name>
</gene>
<dbReference type="AlphaFoldDB" id="A0A7Y3W5Q1"/>
<evidence type="ECO:0000313" key="2">
    <source>
        <dbReference type="EMBL" id="NNU17000.1"/>
    </source>
</evidence>
<evidence type="ECO:0000259" key="1">
    <source>
        <dbReference type="PROSITE" id="PS51186"/>
    </source>
</evidence>
<dbReference type="Pfam" id="PF13508">
    <property type="entry name" value="Acetyltransf_7"/>
    <property type="match status" value="1"/>
</dbReference>